<comment type="caution">
    <text evidence="6">The sequence shown here is derived from an EMBL/GenBank/DDBJ whole genome shotgun (WGS) entry which is preliminary data.</text>
</comment>
<dbReference type="InterPro" id="IPR027381">
    <property type="entry name" value="LytR/CpsA/Psr_C"/>
</dbReference>
<dbReference type="Gene3D" id="3.30.70.2390">
    <property type="match status" value="1"/>
</dbReference>
<feature type="compositionally biased region" description="Low complexity" evidence="2">
    <location>
        <begin position="407"/>
        <end position="443"/>
    </location>
</feature>
<dbReference type="InterPro" id="IPR004474">
    <property type="entry name" value="LytR_CpsA_psr"/>
</dbReference>
<dbReference type="Proteomes" id="UP001596067">
    <property type="component" value="Unassembled WGS sequence"/>
</dbReference>
<protein>
    <submittedName>
        <fullName evidence="6">LCP family protein</fullName>
    </submittedName>
</protein>
<feature type="domain" description="LytR/CpsA/Psr regulator C-terminal" evidence="5">
    <location>
        <begin position="447"/>
        <end position="531"/>
    </location>
</feature>
<evidence type="ECO:0000313" key="6">
    <source>
        <dbReference type="EMBL" id="MFC5891011.1"/>
    </source>
</evidence>
<dbReference type="NCBIfam" id="TIGR00350">
    <property type="entry name" value="lytR_cpsA_psr"/>
    <property type="match status" value="1"/>
</dbReference>
<evidence type="ECO:0000313" key="7">
    <source>
        <dbReference type="Proteomes" id="UP001596067"/>
    </source>
</evidence>
<dbReference type="Pfam" id="PF13399">
    <property type="entry name" value="LytR_C"/>
    <property type="match status" value="1"/>
</dbReference>
<name>A0ABW1F9Q2_9ACTN</name>
<evidence type="ECO:0000259" key="4">
    <source>
        <dbReference type="Pfam" id="PF03816"/>
    </source>
</evidence>
<dbReference type="Gene3D" id="3.40.630.190">
    <property type="entry name" value="LCP protein"/>
    <property type="match status" value="1"/>
</dbReference>
<feature type="region of interest" description="Disordered" evidence="2">
    <location>
        <begin position="536"/>
        <end position="581"/>
    </location>
</feature>
<keyword evidence="3" id="KW-0472">Membrane</keyword>
<evidence type="ECO:0000256" key="1">
    <source>
        <dbReference type="ARBA" id="ARBA00006068"/>
    </source>
</evidence>
<feature type="transmembrane region" description="Helical" evidence="3">
    <location>
        <begin position="71"/>
        <end position="94"/>
    </location>
</feature>
<keyword evidence="3" id="KW-1133">Transmembrane helix</keyword>
<dbReference type="InterPro" id="IPR050922">
    <property type="entry name" value="LytR/CpsA/Psr_CW_biosynth"/>
</dbReference>
<keyword evidence="7" id="KW-1185">Reference proteome</keyword>
<organism evidence="6 7">
    <name type="scientific">Kitasatospora aburaviensis</name>
    <dbReference type="NCBI Taxonomy" id="67265"/>
    <lineage>
        <taxon>Bacteria</taxon>
        <taxon>Bacillati</taxon>
        <taxon>Actinomycetota</taxon>
        <taxon>Actinomycetes</taxon>
        <taxon>Kitasatosporales</taxon>
        <taxon>Streptomycetaceae</taxon>
        <taxon>Kitasatospora</taxon>
    </lineage>
</organism>
<sequence>MTRSADLAPADSSDSPDSAGHPPEGAIPSPSGTDRTARRRADDRDQGRNQSRNQGRGRTGRRRRKTGWRRWLKPIALTLGLVVLACCGGAYLYYRHLNANLQVGSRNLSDAQGAKTAPNAAGQTPLNILVIGTDSRGSAANVALGGGADDAGRAGLADVQMLVHISADRSNASMVTVPRDTMVAVPACHSEDGKQTFPAEKRLQINSTLTRGGAGCVVGTWISLTGLEIDHYLMVDFAGVVTMADAVGGVPVCVTMNMYDRQIPGIGGTGLKLPKGETTIQGEQALQWLRVRDAWGPDLGRARAQHMYLSSLMRQLKKKGSLTDPGSLMKLAEAATKSLSVDRGLADIKKLYDLGNELKGIPTERTTRLTVPVLEDPKDRNRLVLQKADTDNIWKMLGQDLPLDGKGASPATPSPEASAPASAAPSTAPGTAPAGPAPDTGPSRDSVAVIVQNATTVANRATDVKAALVAAGFTKAATAGGGGSRATTTLTYGKGQLAQAKAVATAVGLPETALKEAGTAKSVALVIGADWPTGTTFPAPGANPPPAQSAPTSLPTSVDAETADNDKDCMTVNPQGGRYTY</sequence>
<evidence type="ECO:0000256" key="3">
    <source>
        <dbReference type="SAM" id="Phobius"/>
    </source>
</evidence>
<dbReference type="RefSeq" id="WP_380237955.1">
    <property type="nucleotide sequence ID" value="NZ_JBHSOD010000113.1"/>
</dbReference>
<feature type="region of interest" description="Disordered" evidence="2">
    <location>
        <begin position="1"/>
        <end position="65"/>
    </location>
</feature>
<dbReference type="EMBL" id="JBHSOD010000113">
    <property type="protein sequence ID" value="MFC5891011.1"/>
    <property type="molecule type" value="Genomic_DNA"/>
</dbReference>
<feature type="compositionally biased region" description="Low complexity" evidence="2">
    <location>
        <begin position="1"/>
        <end position="23"/>
    </location>
</feature>
<reference evidence="7" key="1">
    <citation type="journal article" date="2019" name="Int. J. Syst. Evol. Microbiol.">
        <title>The Global Catalogue of Microorganisms (GCM) 10K type strain sequencing project: providing services to taxonomists for standard genome sequencing and annotation.</title>
        <authorList>
            <consortium name="The Broad Institute Genomics Platform"/>
            <consortium name="The Broad Institute Genome Sequencing Center for Infectious Disease"/>
            <person name="Wu L."/>
            <person name="Ma J."/>
        </authorList>
    </citation>
    <scope>NUCLEOTIDE SEQUENCE [LARGE SCALE GENOMIC DNA]</scope>
    <source>
        <strain evidence="7">CGMCC 4.1469</strain>
    </source>
</reference>
<evidence type="ECO:0000256" key="2">
    <source>
        <dbReference type="SAM" id="MobiDB-lite"/>
    </source>
</evidence>
<feature type="compositionally biased region" description="Basic and acidic residues" evidence="2">
    <location>
        <begin position="35"/>
        <end position="47"/>
    </location>
</feature>
<feature type="domain" description="Cell envelope-related transcriptional attenuator" evidence="4">
    <location>
        <begin position="157"/>
        <end position="317"/>
    </location>
</feature>
<dbReference type="PANTHER" id="PTHR33392:SF6">
    <property type="entry name" value="POLYISOPRENYL-TEICHOIC ACID--PEPTIDOGLYCAN TEICHOIC ACID TRANSFERASE TAGU"/>
    <property type="match status" value="1"/>
</dbReference>
<gene>
    <name evidence="6" type="ORF">ACFP0N_39275</name>
</gene>
<evidence type="ECO:0000259" key="5">
    <source>
        <dbReference type="Pfam" id="PF13399"/>
    </source>
</evidence>
<keyword evidence="3" id="KW-0812">Transmembrane</keyword>
<feature type="region of interest" description="Disordered" evidence="2">
    <location>
        <begin position="404"/>
        <end position="444"/>
    </location>
</feature>
<dbReference type="PANTHER" id="PTHR33392">
    <property type="entry name" value="POLYISOPRENYL-TEICHOIC ACID--PEPTIDOGLYCAN TEICHOIC ACID TRANSFERASE TAGU"/>
    <property type="match status" value="1"/>
</dbReference>
<accession>A0ABW1F9Q2</accession>
<proteinExistence type="inferred from homology"/>
<dbReference type="Pfam" id="PF03816">
    <property type="entry name" value="LytR_cpsA_psr"/>
    <property type="match status" value="1"/>
</dbReference>
<comment type="similarity">
    <text evidence="1">Belongs to the LytR/CpsA/Psr (LCP) family.</text>
</comment>